<dbReference type="Proteomes" id="UP000284403">
    <property type="component" value="Unassembled WGS sequence"/>
</dbReference>
<keyword evidence="1" id="KW-0479">Metal-binding</keyword>
<dbReference type="Pfam" id="PF12796">
    <property type="entry name" value="Ank_2"/>
    <property type="match status" value="1"/>
</dbReference>
<dbReference type="SMART" id="SM00248">
    <property type="entry name" value="ANK"/>
    <property type="match status" value="2"/>
</dbReference>
<dbReference type="SUPFAM" id="SSF48403">
    <property type="entry name" value="Ankyrin repeat"/>
    <property type="match status" value="1"/>
</dbReference>
<dbReference type="AlphaFoldDB" id="A0A3R7KXA2"/>
<evidence type="ECO:0000259" key="3">
    <source>
        <dbReference type="PROSITE" id="PS50089"/>
    </source>
</evidence>
<evidence type="ECO:0000256" key="1">
    <source>
        <dbReference type="PROSITE-ProRule" id="PRU00175"/>
    </source>
</evidence>
<dbReference type="RefSeq" id="XP_029224799.1">
    <property type="nucleotide sequence ID" value="XM_029375085.1"/>
</dbReference>
<comment type="caution">
    <text evidence="4">The sequence shown here is derived from an EMBL/GenBank/DDBJ whole genome shotgun (WGS) entry which is preliminary data.</text>
</comment>
<dbReference type="InterPro" id="IPR002110">
    <property type="entry name" value="Ankyrin_rpt"/>
</dbReference>
<dbReference type="Gene3D" id="3.30.40.10">
    <property type="entry name" value="Zinc/RING finger domain, C3HC4 (zinc finger)"/>
    <property type="match status" value="1"/>
</dbReference>
<dbReference type="InterPro" id="IPR013083">
    <property type="entry name" value="Znf_RING/FYVE/PHD"/>
</dbReference>
<dbReference type="PANTHER" id="PTHR22696:SF1">
    <property type="entry name" value="E3 UBIQUITIN-PROTEIN LIGASE RNF26"/>
    <property type="match status" value="1"/>
</dbReference>
<dbReference type="GeneID" id="40321841"/>
<dbReference type="PROSITE" id="PS50089">
    <property type="entry name" value="ZF_RING_2"/>
    <property type="match status" value="1"/>
</dbReference>
<dbReference type="Pfam" id="PF13920">
    <property type="entry name" value="zf-C3HC4_3"/>
    <property type="match status" value="1"/>
</dbReference>
<dbReference type="InterPro" id="IPR001841">
    <property type="entry name" value="Znf_RING"/>
</dbReference>
<feature type="region of interest" description="Disordered" evidence="2">
    <location>
        <begin position="274"/>
        <end position="293"/>
    </location>
</feature>
<evidence type="ECO:0000256" key="2">
    <source>
        <dbReference type="SAM" id="MobiDB-lite"/>
    </source>
</evidence>
<dbReference type="EMBL" id="MKKU01000734">
    <property type="protein sequence ID" value="RNF03196.1"/>
    <property type="molecule type" value="Genomic_DNA"/>
</dbReference>
<feature type="domain" description="RING-type" evidence="3">
    <location>
        <begin position="640"/>
        <end position="682"/>
    </location>
</feature>
<keyword evidence="5" id="KW-1185">Reference proteome</keyword>
<dbReference type="SUPFAM" id="SSF57850">
    <property type="entry name" value="RING/U-box"/>
    <property type="match status" value="1"/>
</dbReference>
<proteinExistence type="predicted"/>
<sequence>MEFRDAASGNTAALREWLRQHPERVNVPSSGSQYTLLSTAVKCGHLETVQMLVGEFNADLGIPCGGMGNTCVHTAASNCSPELLSYLLSRHPPLKPNAFMEYPRDLAEAATADRASKEECLAMLRAYEEAAGQSLPRRLPPRPPQSSTPVSVPTPSSVRDAIRALKVDSDGDCEASPRTSWPRSTLAGSEVSGMSGMVKARRDGSRNTRNLGARSSLPLDLQAFRRLYGNGFDFTESTHAYIIRGLLPYTYKGSVYDTPVIIILCKPTAAAGSQQGSHSGRAAGRPLPPPLLPPPPPAARYRALIDRKRLGGLFFNRRATYIDPATAAIIPSEADALYHNLLDFLRCAVLDNFERIPPLLSSSNEEKIVPEGLPLFRLRSKRREVTLRILRDLSLFCDGALTYDSATLRVEGFLPLFILTSFPSRGVAATAASAPHLDSHSTRASRNGPEDAALPAELIMRLPLRAQFEADSSFEDPPRVYLTNATTNTPETRRNYRFLSQIIIDSGSGEVHRCMLSTLRSWRQHGSLLAVLTELQQTATLLLTEYCRASPLSRVRGGGGEVAVARKVEPFSAGASATPMQRQALFVDPVELERDTGFLLVGRPVTGAARSATSDDNNNSNADAWVLVSHADDTDLTGRCVICAEAERNVVLLPCRHLVLCSACSLRYKDRLADAMLCPVCRTPIETTLEVFL</sequence>
<dbReference type="GO" id="GO:0016567">
    <property type="term" value="P:protein ubiquitination"/>
    <property type="evidence" value="ECO:0007669"/>
    <property type="project" value="TreeGrafter"/>
</dbReference>
<dbReference type="GO" id="GO:0061630">
    <property type="term" value="F:ubiquitin protein ligase activity"/>
    <property type="evidence" value="ECO:0007669"/>
    <property type="project" value="TreeGrafter"/>
</dbReference>
<name>A0A3R7KXA2_9TRYP</name>
<dbReference type="SMART" id="SM00184">
    <property type="entry name" value="RING"/>
    <property type="match status" value="1"/>
</dbReference>
<dbReference type="GO" id="GO:0008270">
    <property type="term" value="F:zinc ion binding"/>
    <property type="evidence" value="ECO:0007669"/>
    <property type="project" value="UniProtKB-KW"/>
</dbReference>
<gene>
    <name evidence="4" type="ORF">Tco025E_08230</name>
</gene>
<keyword evidence="1" id="KW-0863">Zinc-finger</keyword>
<feature type="compositionally biased region" description="Low complexity" evidence="2">
    <location>
        <begin position="147"/>
        <end position="157"/>
    </location>
</feature>
<dbReference type="GO" id="GO:0006511">
    <property type="term" value="P:ubiquitin-dependent protein catabolic process"/>
    <property type="evidence" value="ECO:0007669"/>
    <property type="project" value="TreeGrafter"/>
</dbReference>
<reference evidence="4 5" key="1">
    <citation type="journal article" date="2018" name="BMC Genomics">
        <title>Genomic comparison of Trypanosoma conorhini and Trypanosoma rangeli to Trypanosoma cruzi strains of high and low virulence.</title>
        <authorList>
            <person name="Bradwell K.R."/>
            <person name="Koparde V.N."/>
            <person name="Matveyev A.V."/>
            <person name="Serrano M.G."/>
            <person name="Alves J.M."/>
            <person name="Parikh H."/>
            <person name="Huang B."/>
            <person name="Lee V."/>
            <person name="Espinosa-Alvarez O."/>
            <person name="Ortiz P.A."/>
            <person name="Costa-Martins A.G."/>
            <person name="Teixeira M.M."/>
            <person name="Buck G.A."/>
        </authorList>
    </citation>
    <scope>NUCLEOTIDE SEQUENCE [LARGE SCALE GENOMIC DNA]</scope>
    <source>
        <strain evidence="4 5">025E</strain>
    </source>
</reference>
<dbReference type="OrthoDB" id="1711136at2759"/>
<dbReference type="InterPro" id="IPR036770">
    <property type="entry name" value="Ankyrin_rpt-contain_sf"/>
</dbReference>
<accession>A0A3R7KXA2</accession>
<feature type="compositionally biased region" description="Polar residues" evidence="2">
    <location>
        <begin position="177"/>
        <end position="187"/>
    </location>
</feature>
<feature type="region of interest" description="Disordered" evidence="2">
    <location>
        <begin position="131"/>
        <end position="157"/>
    </location>
</feature>
<dbReference type="PANTHER" id="PTHR22696">
    <property type="entry name" value="E3 UBIQUITIN-PROTEIN LIGASE RNF26"/>
    <property type="match status" value="1"/>
</dbReference>
<feature type="region of interest" description="Disordered" evidence="2">
    <location>
        <begin position="169"/>
        <end position="189"/>
    </location>
</feature>
<keyword evidence="1" id="KW-0862">Zinc</keyword>
<organism evidence="4 5">
    <name type="scientific">Trypanosoma conorhini</name>
    <dbReference type="NCBI Taxonomy" id="83891"/>
    <lineage>
        <taxon>Eukaryota</taxon>
        <taxon>Discoba</taxon>
        <taxon>Euglenozoa</taxon>
        <taxon>Kinetoplastea</taxon>
        <taxon>Metakinetoplastina</taxon>
        <taxon>Trypanosomatida</taxon>
        <taxon>Trypanosomatidae</taxon>
        <taxon>Trypanosoma</taxon>
    </lineage>
</organism>
<evidence type="ECO:0000313" key="4">
    <source>
        <dbReference type="EMBL" id="RNF03196.1"/>
    </source>
</evidence>
<dbReference type="Gene3D" id="1.25.40.20">
    <property type="entry name" value="Ankyrin repeat-containing domain"/>
    <property type="match status" value="1"/>
</dbReference>
<protein>
    <recommendedName>
        <fullName evidence="3">RING-type domain-containing protein</fullName>
    </recommendedName>
</protein>
<evidence type="ECO:0000313" key="5">
    <source>
        <dbReference type="Proteomes" id="UP000284403"/>
    </source>
</evidence>